<dbReference type="InterPro" id="IPR028082">
    <property type="entry name" value="Peripla_BP_I"/>
</dbReference>
<keyword evidence="7" id="KW-1185">Reference proteome</keyword>
<comment type="similarity">
    <text evidence="1">Belongs to the leucine-binding protein family.</text>
</comment>
<evidence type="ECO:0000256" key="3">
    <source>
        <dbReference type="ARBA" id="ARBA00022970"/>
    </source>
</evidence>
<keyword evidence="3" id="KW-0813">Transport</keyword>
<gene>
    <name evidence="6" type="ORF">VQ02_24545</name>
</gene>
<dbReference type="InterPro" id="IPR028081">
    <property type="entry name" value="Leu-bd"/>
</dbReference>
<dbReference type="RefSeq" id="WP_048446851.1">
    <property type="nucleotide sequence ID" value="NZ_LABY01000182.1"/>
</dbReference>
<dbReference type="AlphaFoldDB" id="A0A0J6SFF8"/>
<dbReference type="Proteomes" id="UP000035955">
    <property type="component" value="Unassembled WGS sequence"/>
</dbReference>
<evidence type="ECO:0000313" key="7">
    <source>
        <dbReference type="Proteomes" id="UP000035955"/>
    </source>
</evidence>
<feature type="signal peptide" evidence="4">
    <location>
        <begin position="1"/>
        <end position="26"/>
    </location>
</feature>
<accession>A0A0J6SFF8</accession>
<dbReference type="Pfam" id="PF13458">
    <property type="entry name" value="Peripla_BP_6"/>
    <property type="match status" value="1"/>
</dbReference>
<dbReference type="PANTHER" id="PTHR30483:SF6">
    <property type="entry name" value="PERIPLASMIC BINDING PROTEIN OF ABC TRANSPORTER FOR NATURAL AMINO ACIDS"/>
    <property type="match status" value="1"/>
</dbReference>
<evidence type="ECO:0000256" key="1">
    <source>
        <dbReference type="ARBA" id="ARBA00010062"/>
    </source>
</evidence>
<comment type="caution">
    <text evidence="6">The sequence shown here is derived from an EMBL/GenBank/DDBJ whole genome shotgun (WGS) entry which is preliminary data.</text>
</comment>
<evidence type="ECO:0000256" key="4">
    <source>
        <dbReference type="SAM" id="SignalP"/>
    </source>
</evidence>
<dbReference type="EMBL" id="LABY01000182">
    <property type="protein sequence ID" value="KMO32078.1"/>
    <property type="molecule type" value="Genomic_DNA"/>
</dbReference>
<feature type="domain" description="Leucine-binding protein" evidence="5">
    <location>
        <begin position="33"/>
        <end position="370"/>
    </location>
</feature>
<keyword evidence="2 4" id="KW-0732">Signal</keyword>
<dbReference type="GO" id="GO:0006865">
    <property type="term" value="P:amino acid transport"/>
    <property type="evidence" value="ECO:0007669"/>
    <property type="project" value="UniProtKB-KW"/>
</dbReference>
<organism evidence="6 7">
    <name type="scientific">Methylobacterium variabile</name>
    <dbReference type="NCBI Taxonomy" id="298794"/>
    <lineage>
        <taxon>Bacteria</taxon>
        <taxon>Pseudomonadati</taxon>
        <taxon>Pseudomonadota</taxon>
        <taxon>Alphaproteobacteria</taxon>
        <taxon>Hyphomicrobiales</taxon>
        <taxon>Methylobacteriaceae</taxon>
        <taxon>Methylobacterium</taxon>
    </lineage>
</organism>
<evidence type="ECO:0000259" key="5">
    <source>
        <dbReference type="Pfam" id="PF13458"/>
    </source>
</evidence>
<proteinExistence type="inferred from homology"/>
<evidence type="ECO:0000256" key="2">
    <source>
        <dbReference type="ARBA" id="ARBA00022729"/>
    </source>
</evidence>
<dbReference type="SUPFAM" id="SSF53822">
    <property type="entry name" value="Periplasmic binding protein-like I"/>
    <property type="match status" value="1"/>
</dbReference>
<dbReference type="Gene3D" id="3.40.50.2300">
    <property type="match status" value="2"/>
</dbReference>
<keyword evidence="3" id="KW-0029">Amino-acid transport</keyword>
<dbReference type="InterPro" id="IPR051010">
    <property type="entry name" value="BCAA_transport"/>
</dbReference>
<dbReference type="CDD" id="cd06327">
    <property type="entry name" value="PBP1_SBP-like"/>
    <property type="match status" value="1"/>
</dbReference>
<dbReference type="PATRIC" id="fig|298794.3.peg.2465"/>
<sequence>MRIFTGGQVLASLILALGLASTPARAEISGGVVRIGVLNDASGMFRDVTGEGSVVAARMAAEDFAGGGKGIKVEIVRADHQNKPDVGSALVRRWIDVDGVDAVVDVPNSAVGLAVNAIARGTRLTFLASSTASSDLTGKFCSPNTIQWVNDTWATAHALTSTMLKRGAASWYFLTVHFALGQAIEADAARFLKAAGARVLGSAQHPMATADFSALLLRAQSSGAKVVALANSGADTITAVKQAAEFGISENQDLVAFLAFINDIDAIGLPVAKNLLLTESFYWDLTDETRAFAKRFADRMGGTYPSANQAGVYSATRAYLEAVAETGADEAATVIPAMKARGRFKDPLFQEIEVRADGRAIHPLYLFQVKAPSESKGRWDYYKLLQTVPTAEAFRPLAEGGCPLVR</sequence>
<protein>
    <submittedName>
        <fullName evidence="6">ABC transporter permease</fullName>
    </submittedName>
</protein>
<evidence type="ECO:0000313" key="6">
    <source>
        <dbReference type="EMBL" id="KMO32078.1"/>
    </source>
</evidence>
<dbReference type="OrthoDB" id="5794591at2"/>
<name>A0A0J6SFF8_9HYPH</name>
<dbReference type="PANTHER" id="PTHR30483">
    <property type="entry name" value="LEUCINE-SPECIFIC-BINDING PROTEIN"/>
    <property type="match status" value="1"/>
</dbReference>
<reference evidence="6 7" key="1">
    <citation type="submission" date="2015-03" db="EMBL/GenBank/DDBJ databases">
        <title>Genome sequencing of Methylobacterium variabile DSM 16961.</title>
        <authorList>
            <person name="Chaudhry V."/>
            <person name="Patil P.B."/>
        </authorList>
    </citation>
    <scope>NUCLEOTIDE SEQUENCE [LARGE SCALE GENOMIC DNA]</scope>
    <source>
        <strain evidence="6 7">DSM 16961</strain>
    </source>
</reference>
<feature type="chain" id="PRO_5005281211" evidence="4">
    <location>
        <begin position="27"/>
        <end position="406"/>
    </location>
</feature>